<evidence type="ECO:0000313" key="5">
    <source>
        <dbReference type="Proteomes" id="UP000566819"/>
    </source>
</evidence>
<protein>
    <recommendedName>
        <fullName evidence="3">AB hydrolase-1 domain-containing protein</fullName>
    </recommendedName>
</protein>
<dbReference type="OrthoDB" id="408373at2759"/>
<keyword evidence="1" id="KW-0378">Hydrolase</keyword>
<dbReference type="GO" id="GO:0016787">
    <property type="term" value="F:hydrolase activity"/>
    <property type="evidence" value="ECO:0007669"/>
    <property type="project" value="UniProtKB-KW"/>
</dbReference>
<evidence type="ECO:0000256" key="1">
    <source>
        <dbReference type="ARBA" id="ARBA00022801"/>
    </source>
</evidence>
<dbReference type="EMBL" id="JAAMPI010000928">
    <property type="protein sequence ID" value="KAF4627679.1"/>
    <property type="molecule type" value="Genomic_DNA"/>
</dbReference>
<feature type="domain" description="AB hydrolase-1" evidence="3">
    <location>
        <begin position="27"/>
        <end position="165"/>
    </location>
</feature>
<proteinExistence type="inferred from homology"/>
<dbReference type="PANTHER" id="PTHR43329">
    <property type="entry name" value="EPOXIDE HYDROLASE"/>
    <property type="match status" value="1"/>
</dbReference>
<reference evidence="4 5" key="1">
    <citation type="submission" date="2020-03" db="EMBL/GenBank/DDBJ databases">
        <title>Draft Genome Sequence of Cudoniella acicularis.</title>
        <authorList>
            <person name="Buettner E."/>
            <person name="Kellner H."/>
        </authorList>
    </citation>
    <scope>NUCLEOTIDE SEQUENCE [LARGE SCALE GENOMIC DNA]</scope>
    <source>
        <strain evidence="4 5">DSM 108380</strain>
    </source>
</reference>
<evidence type="ECO:0000259" key="3">
    <source>
        <dbReference type="Pfam" id="PF00561"/>
    </source>
</evidence>
<name>A0A8H4RCP4_9HELO</name>
<dbReference type="Gene3D" id="3.40.50.1820">
    <property type="entry name" value="alpha/beta hydrolase"/>
    <property type="match status" value="1"/>
</dbReference>
<dbReference type="AlphaFoldDB" id="A0A8H4RCP4"/>
<dbReference type="SUPFAM" id="SSF53474">
    <property type="entry name" value="alpha/beta-Hydrolases"/>
    <property type="match status" value="1"/>
</dbReference>
<sequence length="295" mass="33134">MFDSFKEFDIPVSPTITIHGIQSGSGPPLLLLHGFPQTHHIWHRIAPSLTSSYTIIALDLRGYGTSSKPPSSAKENHKPYAKSTMAADCIAVMTTLGFPKFFLCGHDRGARVAHKLCVDFPDRVEKVMLLDIAPTLAMFEKTDMEFANKYFHWFFMLQAEPFPEEVMLRNKEQFALRFFGGGYSGGGGFFDEQAMEKYMGLFEDRECVHGMCEDYRAAATVDLEEARKDREVGRKVKCPARVLAGGKGVVAKMDFLGLWRDVCEGEVSGDVVESGHYIPEEVPDVLLKNIREFFL</sequence>
<dbReference type="InterPro" id="IPR000639">
    <property type="entry name" value="Epox_hydrolase-like"/>
</dbReference>
<dbReference type="PRINTS" id="PR00111">
    <property type="entry name" value="ABHYDROLASE"/>
</dbReference>
<dbReference type="Proteomes" id="UP000566819">
    <property type="component" value="Unassembled WGS sequence"/>
</dbReference>
<keyword evidence="5" id="KW-1185">Reference proteome</keyword>
<accession>A0A8H4RCP4</accession>
<dbReference type="InterPro" id="IPR029058">
    <property type="entry name" value="AB_hydrolase_fold"/>
</dbReference>
<dbReference type="Pfam" id="PF00561">
    <property type="entry name" value="Abhydrolase_1"/>
    <property type="match status" value="1"/>
</dbReference>
<gene>
    <name evidence="4" type="ORF">G7Y89_g10474</name>
</gene>
<comment type="similarity">
    <text evidence="2">Belongs to the AB hydrolase superfamily. Epoxide hydrolase family.</text>
</comment>
<organism evidence="4 5">
    <name type="scientific">Cudoniella acicularis</name>
    <dbReference type="NCBI Taxonomy" id="354080"/>
    <lineage>
        <taxon>Eukaryota</taxon>
        <taxon>Fungi</taxon>
        <taxon>Dikarya</taxon>
        <taxon>Ascomycota</taxon>
        <taxon>Pezizomycotina</taxon>
        <taxon>Leotiomycetes</taxon>
        <taxon>Helotiales</taxon>
        <taxon>Tricladiaceae</taxon>
        <taxon>Cudoniella</taxon>
    </lineage>
</organism>
<evidence type="ECO:0000256" key="2">
    <source>
        <dbReference type="ARBA" id="ARBA00038334"/>
    </source>
</evidence>
<dbReference type="PRINTS" id="PR00412">
    <property type="entry name" value="EPOXHYDRLASE"/>
</dbReference>
<comment type="caution">
    <text evidence="4">The sequence shown here is derived from an EMBL/GenBank/DDBJ whole genome shotgun (WGS) entry which is preliminary data.</text>
</comment>
<evidence type="ECO:0000313" key="4">
    <source>
        <dbReference type="EMBL" id="KAF4627679.1"/>
    </source>
</evidence>
<dbReference type="InterPro" id="IPR000073">
    <property type="entry name" value="AB_hydrolase_1"/>
</dbReference>